<gene>
    <name evidence="2" type="ORF">TWF694_010481</name>
</gene>
<sequence length="190" mass="20544">MSSDPVLHMSIIDPWVTRISTNFGRSPHYEQIQLLREMILDNAHRIFGCPKSSITISSFRREEKMWVSGKIKDRVRWTSEVVGFRPAGPSGHHVVRIGAIRGRHQASCMESLDHLFLQTSEVLAKEEPAMLEVEEPVAEAKAAGVEISADAAAVSSGGGDEKGSGKAGEGEGSESKAPTAGRGRQHALGM</sequence>
<evidence type="ECO:0000313" key="3">
    <source>
        <dbReference type="Proteomes" id="UP001365542"/>
    </source>
</evidence>
<name>A0AAV9XA07_9PEZI</name>
<feature type="region of interest" description="Disordered" evidence="1">
    <location>
        <begin position="151"/>
        <end position="190"/>
    </location>
</feature>
<dbReference type="Proteomes" id="UP001365542">
    <property type="component" value="Unassembled WGS sequence"/>
</dbReference>
<dbReference type="AlphaFoldDB" id="A0AAV9XA07"/>
<keyword evidence="3" id="KW-1185">Reference proteome</keyword>
<organism evidence="2 3">
    <name type="scientific">Orbilia ellipsospora</name>
    <dbReference type="NCBI Taxonomy" id="2528407"/>
    <lineage>
        <taxon>Eukaryota</taxon>
        <taxon>Fungi</taxon>
        <taxon>Dikarya</taxon>
        <taxon>Ascomycota</taxon>
        <taxon>Pezizomycotina</taxon>
        <taxon>Orbiliomycetes</taxon>
        <taxon>Orbiliales</taxon>
        <taxon>Orbiliaceae</taxon>
        <taxon>Orbilia</taxon>
    </lineage>
</organism>
<reference evidence="2 3" key="1">
    <citation type="submission" date="2019-10" db="EMBL/GenBank/DDBJ databases">
        <authorList>
            <person name="Palmer J.M."/>
        </authorList>
    </citation>
    <scope>NUCLEOTIDE SEQUENCE [LARGE SCALE GENOMIC DNA]</scope>
    <source>
        <strain evidence="2 3">TWF694</strain>
    </source>
</reference>
<accession>A0AAV9XA07</accession>
<evidence type="ECO:0000256" key="1">
    <source>
        <dbReference type="SAM" id="MobiDB-lite"/>
    </source>
</evidence>
<proteinExistence type="predicted"/>
<dbReference type="EMBL" id="JAVHJO010000007">
    <property type="protein sequence ID" value="KAK6538930.1"/>
    <property type="molecule type" value="Genomic_DNA"/>
</dbReference>
<comment type="caution">
    <text evidence="2">The sequence shown here is derived from an EMBL/GenBank/DDBJ whole genome shotgun (WGS) entry which is preliminary data.</text>
</comment>
<protein>
    <submittedName>
        <fullName evidence="2">Uncharacterized protein</fullName>
    </submittedName>
</protein>
<evidence type="ECO:0000313" key="2">
    <source>
        <dbReference type="EMBL" id="KAK6538930.1"/>
    </source>
</evidence>